<proteinExistence type="predicted"/>
<dbReference type="EMBL" id="JYNE01000028">
    <property type="protein sequence ID" value="KNH00757.1"/>
    <property type="molecule type" value="Genomic_DNA"/>
</dbReference>
<dbReference type="PATRIC" id="fig|1306953.7.peg.1418"/>
<evidence type="ECO:0000313" key="2">
    <source>
        <dbReference type="Proteomes" id="UP000037446"/>
    </source>
</evidence>
<dbReference type="STRING" id="1306953.J121_1378"/>
<dbReference type="AlphaFoldDB" id="A0A0L1KA73"/>
<reference evidence="1" key="1">
    <citation type="submission" date="2015-02" db="EMBL/GenBank/DDBJ databases">
        <authorList>
            <person name="Chooi Y.-H."/>
        </authorList>
    </citation>
    <scope>NUCLEOTIDE SEQUENCE [LARGE SCALE GENOMIC DNA]</scope>
    <source>
        <strain evidence="1">LAMA 915</strain>
    </source>
</reference>
<name>A0A0L1KA73_9SPHN</name>
<gene>
    <name evidence="1" type="ORF">J121_1378</name>
</gene>
<comment type="caution">
    <text evidence="1">The sequence shown here is derived from an EMBL/GenBank/DDBJ whole genome shotgun (WGS) entry which is preliminary data.</text>
</comment>
<dbReference type="Proteomes" id="UP000037446">
    <property type="component" value="Unassembled WGS sequence"/>
</dbReference>
<dbReference type="RefSeq" id="WP_050601525.1">
    <property type="nucleotide sequence ID" value="NZ_JYNE01000028.1"/>
</dbReference>
<sequence>MSVHFGELAMKFGADGVISPGEVLALRREAWPDGHISQAEAEAIVALNHQLTSRCREWVEFYVEALGEYVVNQRAPKGYVDAENAAWLMAQLDADGTLGSMAEIELLVRVFECAQNVPVSLKDYAVAQMEHAVLEGTGPTRDGGMLEAGNVNAAEASLLRRAIFAPASERPAAVGRKEAEMLFRLKDATLGADNAPEWKHLFVQGIANYLQAYSDPNAQLSRERAVELDAFMGDTQARVGGFLGRMAKASPNAFGKVFGRKAPAPDRSEAVGRAYAVTDDEREWLEARIEADGQIDEYEQALLDFLAED</sequence>
<organism evidence="1 2">
    <name type="scientific">Qipengyuania citrea LAMA 915</name>
    <dbReference type="NCBI Taxonomy" id="1306953"/>
    <lineage>
        <taxon>Bacteria</taxon>
        <taxon>Pseudomonadati</taxon>
        <taxon>Pseudomonadota</taxon>
        <taxon>Alphaproteobacteria</taxon>
        <taxon>Sphingomonadales</taxon>
        <taxon>Erythrobacteraceae</taxon>
        <taxon>Qipengyuania</taxon>
    </lineage>
</organism>
<protein>
    <submittedName>
        <fullName evidence="1">Uncharacterized protein</fullName>
    </submittedName>
</protein>
<evidence type="ECO:0000313" key="1">
    <source>
        <dbReference type="EMBL" id="KNH00757.1"/>
    </source>
</evidence>
<accession>A0A0L1KA73</accession>